<keyword evidence="7" id="KW-1185">Reference proteome</keyword>
<dbReference type="InterPro" id="IPR050722">
    <property type="entry name" value="Pyruvate:ferred/Flavod_OxRd"/>
</dbReference>
<dbReference type="GO" id="GO:0006979">
    <property type="term" value="P:response to oxidative stress"/>
    <property type="evidence" value="ECO:0007669"/>
    <property type="project" value="TreeGrafter"/>
</dbReference>
<dbReference type="EMBL" id="FQZR01000002">
    <property type="protein sequence ID" value="SHI76066.1"/>
    <property type="molecule type" value="Genomic_DNA"/>
</dbReference>
<reference evidence="4 7" key="2">
    <citation type="submission" date="2024-07" db="EMBL/GenBank/DDBJ databases">
        <title>Active virus-host system and metabolic interactions in a Lokiarchaeon culture.</title>
        <authorList>
            <person name="Ponce Toledo R.I."/>
            <person name="Rodrigues Oliveira T."/>
            <person name="Schleper C."/>
        </authorList>
    </citation>
    <scope>NUCLEOTIDE SEQUENCE [LARGE SCALE GENOMIC DNA]</scope>
    <source>
        <strain evidence="4 7">B35</strain>
    </source>
</reference>
<dbReference type="FunFam" id="3.40.50.970:FF:000022">
    <property type="entry name" value="2-oxoglutarate ferredoxin oxidoreductase alpha subunit"/>
    <property type="match status" value="1"/>
</dbReference>
<gene>
    <name evidence="4" type="ORF">AB2Z07_05770</name>
    <name evidence="5" type="ORF">SAMN05660830_00897</name>
</gene>
<evidence type="ECO:0000259" key="2">
    <source>
        <dbReference type="Pfam" id="PF01558"/>
    </source>
</evidence>
<dbReference type="Gene3D" id="3.40.920.10">
    <property type="entry name" value="Pyruvate-ferredoxin oxidoreductase, PFOR, domain III"/>
    <property type="match status" value="1"/>
</dbReference>
<evidence type="ECO:0000313" key="7">
    <source>
        <dbReference type="Proteomes" id="UP001568358"/>
    </source>
</evidence>
<dbReference type="Gene3D" id="3.40.50.970">
    <property type="match status" value="1"/>
</dbReference>
<evidence type="ECO:0000256" key="1">
    <source>
        <dbReference type="ARBA" id="ARBA00023002"/>
    </source>
</evidence>
<comment type="caution">
    <text evidence="5">The sequence shown here is derived from an EMBL/GenBank/DDBJ whole genome shotgun (WGS) entry which is preliminary data.</text>
</comment>
<name>A0A8G2F756_9BACT</name>
<dbReference type="CDD" id="cd07034">
    <property type="entry name" value="TPP_PYR_PFOR_IOR-alpha_like"/>
    <property type="match status" value="1"/>
</dbReference>
<protein>
    <submittedName>
        <fullName evidence="4">2-oxoacid:acceptor oxidoreductase subunit alpha</fullName>
    </submittedName>
    <submittedName>
        <fullName evidence="5">2-oxoglutarate ferredoxin oxidoreductase subunit alpha</fullName>
    </submittedName>
</protein>
<sequence length="562" mass="61655">MPTLDRTIIIAGAAGQGLVTVGELLSKILTRAGYEIFATQHYMSRIRGGHNSFRLRISDLPRYASADNYDILFAFDQDATTLHSDMLHEGGTIILSDKLDAVHKQCVRIPFDKLSSNPRYENIVALGVLCSLLGLERALPEQLLSERFASKGEEIVQENIAVLTSAYEWSVAHSDKCSQLPKMYAHPERILVNGNNSIALGAMAAGVKFCAFYPMTPGSSVAQTLINHSEEMGVVVEQVEDEIAAINMALGASYAGAASLVPTSGGGFALMTEAISLAGVMEQPVVIVLAQRPGPATGLPTRTEQGDLLFSMFGGHGEFPRIVLAPSTIEECFEMGHRAVSFAERYQTPVILLTDQFLADALQSLETYDLHSLGQVHRPDYSDTEPASYQRYALTPDGISPRRIPGIGKTTVLADSHAHNERGNITEDKALRNSMVKKMLLKESSIRKDVIPPRYYGNSKPDKLLICWGSSEGAVREAAESRIEHGENVAVLCFSQVYPLDVTQFIHYLENAKERVCIEGNAFGQFAWLLKGLTCIPIEKNISRYDGRPLTAGYIVHKMYEE</sequence>
<evidence type="ECO:0000313" key="5">
    <source>
        <dbReference type="EMBL" id="SHI76066.1"/>
    </source>
</evidence>
<accession>A0A8G2F756</accession>
<dbReference type="InterPro" id="IPR009014">
    <property type="entry name" value="Transketo_C/PFOR_II"/>
</dbReference>
<dbReference type="InterPro" id="IPR002869">
    <property type="entry name" value="Pyrv_flavodox_OxRed_cen"/>
</dbReference>
<proteinExistence type="predicted"/>
<dbReference type="SUPFAM" id="SSF52518">
    <property type="entry name" value="Thiamin diphosphate-binding fold (THDP-binding)"/>
    <property type="match status" value="1"/>
</dbReference>
<dbReference type="Gene3D" id="3.40.50.920">
    <property type="match status" value="1"/>
</dbReference>
<dbReference type="Proteomes" id="UP001568358">
    <property type="component" value="Unassembled WGS sequence"/>
</dbReference>
<dbReference type="SUPFAM" id="SSF52922">
    <property type="entry name" value="TK C-terminal domain-like"/>
    <property type="match status" value="1"/>
</dbReference>
<dbReference type="RefSeq" id="WP_020002016.1">
    <property type="nucleotide sequence ID" value="NZ_CP192219.1"/>
</dbReference>
<keyword evidence="1" id="KW-0560">Oxidoreductase</keyword>
<dbReference type="GO" id="GO:0016903">
    <property type="term" value="F:oxidoreductase activity, acting on the aldehyde or oxo group of donors"/>
    <property type="evidence" value="ECO:0007669"/>
    <property type="project" value="InterPro"/>
</dbReference>
<dbReference type="InterPro" id="IPR019752">
    <property type="entry name" value="Pyrv/ketoisovalerate_OxRed_cat"/>
</dbReference>
<dbReference type="InterPro" id="IPR022367">
    <property type="entry name" value="2-oxoacid/accept_OxRdtase_asu"/>
</dbReference>
<dbReference type="Pfam" id="PF01855">
    <property type="entry name" value="POR_N"/>
    <property type="match status" value="1"/>
</dbReference>
<evidence type="ECO:0000313" key="6">
    <source>
        <dbReference type="Proteomes" id="UP000184001"/>
    </source>
</evidence>
<feature type="domain" description="Pyruvate flavodoxin/ferredoxin oxidoreductase pyrimidine binding" evidence="3">
    <location>
        <begin position="201"/>
        <end position="430"/>
    </location>
</feature>
<reference evidence="5 6" key="1">
    <citation type="submission" date="2016-11" db="EMBL/GenBank/DDBJ databases">
        <authorList>
            <person name="Varghese N."/>
            <person name="Submissions S."/>
        </authorList>
    </citation>
    <scope>NUCLEOTIDE SEQUENCE [LARGE SCALE GENOMIC DNA]</scope>
    <source>
        <strain evidence="5 6">DSM 17919</strain>
    </source>
</reference>
<organism evidence="5 6">
    <name type="scientific">Halodesulfovibrio aestuarii</name>
    <dbReference type="NCBI Taxonomy" id="126333"/>
    <lineage>
        <taxon>Bacteria</taxon>
        <taxon>Pseudomonadati</taxon>
        <taxon>Thermodesulfobacteriota</taxon>
        <taxon>Desulfovibrionia</taxon>
        <taxon>Desulfovibrionales</taxon>
        <taxon>Desulfovibrionaceae</taxon>
        <taxon>Halodesulfovibrio</taxon>
    </lineage>
</organism>
<evidence type="ECO:0000313" key="4">
    <source>
        <dbReference type="EMBL" id="MEZ6853041.1"/>
    </source>
</evidence>
<dbReference type="PANTHER" id="PTHR32154">
    <property type="entry name" value="PYRUVATE-FLAVODOXIN OXIDOREDUCTASE-RELATED"/>
    <property type="match status" value="1"/>
</dbReference>
<dbReference type="SUPFAM" id="SSF53323">
    <property type="entry name" value="Pyruvate-ferredoxin oxidoreductase, PFOR, domain III"/>
    <property type="match status" value="1"/>
</dbReference>
<dbReference type="NCBIfam" id="TIGR03710">
    <property type="entry name" value="OAFO_sf"/>
    <property type="match status" value="1"/>
</dbReference>
<dbReference type="Pfam" id="PF01558">
    <property type="entry name" value="POR"/>
    <property type="match status" value="1"/>
</dbReference>
<dbReference type="AlphaFoldDB" id="A0A8G2F756"/>
<dbReference type="Proteomes" id="UP000184001">
    <property type="component" value="Unassembled WGS sequence"/>
</dbReference>
<dbReference type="InterPro" id="IPR029061">
    <property type="entry name" value="THDP-binding"/>
</dbReference>
<dbReference type="EMBL" id="JBFSOO010000003">
    <property type="protein sequence ID" value="MEZ6853041.1"/>
    <property type="molecule type" value="Genomic_DNA"/>
</dbReference>
<dbReference type="PANTHER" id="PTHR32154:SF20">
    <property type="entry name" value="2-OXOGLUTARATE OXIDOREDUCTASE SUBUNIT KORA"/>
    <property type="match status" value="1"/>
</dbReference>
<dbReference type="InterPro" id="IPR002880">
    <property type="entry name" value="Pyrv_Fd/Flavodoxin_OxRdtase_N"/>
</dbReference>
<evidence type="ECO:0000259" key="3">
    <source>
        <dbReference type="Pfam" id="PF01855"/>
    </source>
</evidence>
<feature type="domain" description="Pyruvate/ketoisovalerate oxidoreductase catalytic" evidence="2">
    <location>
        <begin position="14"/>
        <end position="168"/>
    </location>
</feature>